<dbReference type="EMBL" id="FLYH01000027">
    <property type="protein sequence ID" value="SCA59584.1"/>
    <property type="molecule type" value="Genomic_DNA"/>
</dbReference>
<gene>
    <name evidence="2" type="ORF">PVT01_000021400</name>
</gene>
<dbReference type="Proteomes" id="UP000196402">
    <property type="component" value="Unassembled WGS sequence"/>
</dbReference>
<feature type="compositionally biased region" description="Polar residues" evidence="1">
    <location>
        <begin position="254"/>
        <end position="270"/>
    </location>
</feature>
<accession>A0A1G4EBZ9</accession>
<feature type="compositionally biased region" description="Basic and acidic residues" evidence="1">
    <location>
        <begin position="231"/>
        <end position="241"/>
    </location>
</feature>
<sequence>MAKPLTKDDIDNLTSKYTYSSFERGEEGCEKLDFYSNIRDDFNDSYQMYNIHSISDKILKALCFIYNKKLIHQGNFNKELCSYLYYWLGDKIYPIVHDKTVFSKIIKMIYDELSSTIMFRTCTPLHENIDENIFNIYKLLFDYSIDHYHINLNTVNPNTTCDEYYKEAIDKYINTYNDVYFHCTQGDQKKYDCEHFNTLFQNYEHKKLRSFHCTHHKAQSLSTHAKLFGEQTKHSSHETRGSEGNTALVGIPVSQRNNGQYGRQSPQENPGLSVHNVLGSALSHNTNNITEGGSSKTIAGSVVPVLGVSSISLLLYKVTPLGGYINRLLGRNSNMYNPIEDIDGFNPYNDGMDPGDRRMNISYHRL</sequence>
<dbReference type="VEuPathDB" id="PlasmoDB:PVPAM_040039400"/>
<protein>
    <submittedName>
        <fullName evidence="2">VIR protein</fullName>
    </submittedName>
</protein>
<dbReference type="AlphaFoldDB" id="A0A1G4EBZ9"/>
<evidence type="ECO:0000313" key="3">
    <source>
        <dbReference type="Proteomes" id="UP000196402"/>
    </source>
</evidence>
<evidence type="ECO:0000313" key="2">
    <source>
        <dbReference type="EMBL" id="SCA59584.1"/>
    </source>
</evidence>
<dbReference type="VEuPathDB" id="PlasmoDB:PVW1_100006400"/>
<feature type="region of interest" description="Disordered" evidence="1">
    <location>
        <begin position="229"/>
        <end position="275"/>
    </location>
</feature>
<dbReference type="VEuPathDB" id="PlasmoDB:PVX_064690"/>
<dbReference type="Pfam" id="PF05795">
    <property type="entry name" value="Plasmodium_Vir"/>
    <property type="match status" value="1"/>
</dbReference>
<organism evidence="2 3">
    <name type="scientific">Plasmodium vivax</name>
    <name type="common">malaria parasite P. vivax</name>
    <dbReference type="NCBI Taxonomy" id="5855"/>
    <lineage>
        <taxon>Eukaryota</taxon>
        <taxon>Sar</taxon>
        <taxon>Alveolata</taxon>
        <taxon>Apicomplexa</taxon>
        <taxon>Aconoidasida</taxon>
        <taxon>Haemosporida</taxon>
        <taxon>Plasmodiidae</taxon>
        <taxon>Plasmodium</taxon>
        <taxon>Plasmodium (Plasmodium)</taxon>
    </lineage>
</organism>
<dbReference type="InterPro" id="IPR008780">
    <property type="entry name" value="Plasmodium_Vir"/>
</dbReference>
<proteinExistence type="predicted"/>
<evidence type="ECO:0000256" key="1">
    <source>
        <dbReference type="SAM" id="MobiDB-lite"/>
    </source>
</evidence>
<reference evidence="2 3" key="1">
    <citation type="submission" date="2016-07" db="EMBL/GenBank/DDBJ databases">
        <authorList>
            <consortium name="Pathogen Informatics"/>
        </authorList>
    </citation>
    <scope>NUCLEOTIDE SEQUENCE [LARGE SCALE GENOMIC DNA]</scope>
</reference>
<name>A0A1G4EBZ9_PLAVI</name>
<dbReference type="VEuPathDB" id="PlasmoDB:PVP01_0004430"/>